<accession>A0A5M7BG07</accession>
<evidence type="ECO:0000313" key="2">
    <source>
        <dbReference type="Proteomes" id="UP000323946"/>
    </source>
</evidence>
<gene>
    <name evidence="1" type="ORF">F1721_27985</name>
</gene>
<dbReference type="InterPro" id="IPR028082">
    <property type="entry name" value="Peripla_BP_I"/>
</dbReference>
<dbReference type="OrthoDB" id="4549891at2"/>
<protein>
    <recommendedName>
        <fullName evidence="3">Leucine-binding protein domain-containing protein</fullName>
    </recommendedName>
</protein>
<proteinExistence type="predicted"/>
<dbReference type="EMBL" id="VWPH01000015">
    <property type="protein sequence ID" value="KAA5828292.1"/>
    <property type="molecule type" value="Genomic_DNA"/>
</dbReference>
<keyword evidence="2" id="KW-1185">Reference proteome</keyword>
<dbReference type="SMR" id="A0A5M7BG07"/>
<name>A0A5M7BG07_SACHI</name>
<dbReference type="RefSeq" id="WP_150069792.1">
    <property type="nucleotide sequence ID" value="NZ_VWPH01000015.1"/>
</dbReference>
<dbReference type="SUPFAM" id="SSF53822">
    <property type="entry name" value="Periplasmic binding protein-like I"/>
    <property type="match status" value="1"/>
</dbReference>
<dbReference type="Proteomes" id="UP000323946">
    <property type="component" value="Unassembled WGS sequence"/>
</dbReference>
<evidence type="ECO:0000313" key="1">
    <source>
        <dbReference type="EMBL" id="KAA5828292.1"/>
    </source>
</evidence>
<evidence type="ECO:0008006" key="3">
    <source>
        <dbReference type="Google" id="ProtNLM"/>
    </source>
</evidence>
<dbReference type="Gene3D" id="3.40.50.2300">
    <property type="match status" value="1"/>
</dbReference>
<reference evidence="1 2" key="1">
    <citation type="submission" date="2019-09" db="EMBL/GenBank/DDBJ databases">
        <title>Draft genome sequence of the thermophilic Saccharopolyspora hirsuta VKM Ac-666T.</title>
        <authorList>
            <person name="Lobastova T.G."/>
            <person name="Fokina V."/>
            <person name="Bragin E.Y."/>
            <person name="Shtratnikova V.Y."/>
            <person name="Starodumova I.P."/>
            <person name="Tarlachkov S.V."/>
            <person name="Donova M.V."/>
        </authorList>
    </citation>
    <scope>NUCLEOTIDE SEQUENCE [LARGE SCALE GENOMIC DNA]</scope>
    <source>
        <strain evidence="1 2">VKM Ac-666</strain>
    </source>
</reference>
<dbReference type="AlphaFoldDB" id="A0A5M7BG07"/>
<organism evidence="1 2">
    <name type="scientific">Saccharopolyspora hirsuta</name>
    <dbReference type="NCBI Taxonomy" id="1837"/>
    <lineage>
        <taxon>Bacteria</taxon>
        <taxon>Bacillati</taxon>
        <taxon>Actinomycetota</taxon>
        <taxon>Actinomycetes</taxon>
        <taxon>Pseudonocardiales</taxon>
        <taxon>Pseudonocardiaceae</taxon>
        <taxon>Saccharopolyspora</taxon>
    </lineage>
</organism>
<sequence>MRNLAWRSNGSPLIDAAELAWIGELPDPVPHTAAELSAVLGLLTSSRFEAITVGHSRDDASRAAAEAFAAAWRAVGGTVLATVDWPEVAASWLRPAKRMTAELPDAWVVAAAPLGFAQLARRLRHSTEWEPSRTIAFAALQDSRLPALTGGEVLDGLRGATADGGTWEIRGRWVSTTAETASG</sequence>
<comment type="caution">
    <text evidence="1">The sequence shown here is derived from an EMBL/GenBank/DDBJ whole genome shotgun (WGS) entry which is preliminary data.</text>
</comment>